<dbReference type="PANTHER" id="PTHR32063">
    <property type="match status" value="1"/>
</dbReference>
<dbReference type="Gene3D" id="3.30.70.1320">
    <property type="entry name" value="Multidrug efflux transporter AcrB pore domain like"/>
    <property type="match status" value="1"/>
</dbReference>
<dbReference type="Gene3D" id="3.30.70.1430">
    <property type="entry name" value="Multidrug efflux transporter AcrB pore domain"/>
    <property type="match status" value="2"/>
</dbReference>
<proteinExistence type="predicted"/>
<feature type="transmembrane region" description="Helical" evidence="1">
    <location>
        <begin position="21"/>
        <end position="38"/>
    </location>
</feature>
<protein>
    <submittedName>
        <fullName evidence="2">Efflux RND transporter permease subunit</fullName>
    </submittedName>
</protein>
<dbReference type="SUPFAM" id="SSF82866">
    <property type="entry name" value="Multidrug efflux transporter AcrB transmembrane domain"/>
    <property type="match status" value="2"/>
</dbReference>
<feature type="transmembrane region" description="Helical" evidence="1">
    <location>
        <begin position="925"/>
        <end position="950"/>
    </location>
</feature>
<feature type="transmembrane region" description="Helical" evidence="1">
    <location>
        <begin position="1002"/>
        <end position="1028"/>
    </location>
</feature>
<dbReference type="SUPFAM" id="SSF82693">
    <property type="entry name" value="Multidrug efflux transporter AcrB pore domain, PN1, PN2, PC1 and PC2 subdomains"/>
    <property type="match status" value="2"/>
</dbReference>
<feature type="transmembrane region" description="Helical" evidence="1">
    <location>
        <begin position="339"/>
        <end position="357"/>
    </location>
</feature>
<name>A0ABY5XYE9_9BACT</name>
<feature type="transmembrane region" description="Helical" evidence="1">
    <location>
        <begin position="899"/>
        <end position="919"/>
    </location>
</feature>
<dbReference type="Gene3D" id="3.30.2090.10">
    <property type="entry name" value="Multidrug efflux transporter AcrB TolC docking domain, DN and DC subdomains"/>
    <property type="match status" value="2"/>
</dbReference>
<gene>
    <name evidence="2" type="ORF">JBF11_05290</name>
</gene>
<organism evidence="2 3">
    <name type="scientific">Taurinivorans muris</name>
    <dbReference type="NCBI Taxonomy" id="2787751"/>
    <lineage>
        <taxon>Bacteria</taxon>
        <taxon>Pseudomonadati</taxon>
        <taxon>Thermodesulfobacteriota</taxon>
        <taxon>Desulfovibrionia</taxon>
        <taxon>Desulfovibrionales</taxon>
        <taxon>Desulfovibrionaceae</taxon>
        <taxon>Taurinivorans</taxon>
    </lineage>
</organism>
<dbReference type="RefSeq" id="WP_334314464.1">
    <property type="nucleotide sequence ID" value="NZ_CP065938.1"/>
</dbReference>
<keyword evidence="1" id="KW-1133">Transmembrane helix</keyword>
<sequence length="1040" mass="115461">MQAHNENINKGPLSWMARNPVAANILMVVLLVGGFLISTRITKDVFPSFTVGAITISVSYPGATPEEIEKSIVNVIEDSLESVDGIKETAVKISPGTTQLTLTLHDYVDENKVLQDVKAEIDRISTFPKESERPVIALRLRHVEVLNVLLYGNKDYQILRYWADIIKDDLSQSPLIANVEVEGTKEFEIHVEVPQDNLRKYGLKLEDIATVIGDMSIELGGGTLKTRAGDILLNVDERRDYAAEFADIVVRTNEDGSRLMLEDIATISEGVEDVTRWSEFNGEDTLFLAIYKNESNDPVTVANAALKIINYYNEILPGDIRLEVRNNLSDIYKDRAETLINNAVAGVLLVFVCLAVFLRPSLALWVSLGIPTSILGGFWFFIPFDLTINVITMFAFIVTLGIVVDDAIVVGENISSWQDRGKPAIEAAVCGIREVAIPVVFSVLTNMLTFLPILFVPGMMGKIWAGLPLIVIAVFSCSLLESLFVLPAHLSHQKKVLVEENAVYSWWKEPIKFICQKQDIFNKAFLYFVEYRYGAFINYVIKNRYVTVAIGIALLFCSISYALSGRLGFDLMPRAESDYAFAEATMPAGAPQHEIDRIKNHLVDAAKEIIAENGEEKLSKGVYARISEDSIQIRAFLTDANTRPITTEEFTNLWREKVGVIPGVETLSMLSDRGGPGSGKGLTVFLSHRDTDVLNLAAADLAYFLQEFPEVGDIDAGISNTRRQFDLKLLPLAGQLGFTSRDIASQVRAAYEGVIALRQQRGTNEITVRVRLPENETQLAYFEDLVLRSPSGQEVLLRDIVQVIDTMAEAKIIHDNGRKSIQVTANINPSSATSMLMRSVQANILPELMVRYPGLHWRFGGRQQDMQESTNTMIYGLLFSLLGIYALLAIPFKSYTQPFIIMVSIPFGIVGSILGHMLLGHSLSVISIFGMVALTGVVVNDSLVLIDFANIRRLGGQDCYTAVRQAAIQRFRPILLTTLTTFMGLMPMMFETSKEAVMMVPMAISLGFGVLFATFITLVIVPSFYVILEDMHDAIRGLWK</sequence>
<dbReference type="Proteomes" id="UP001058120">
    <property type="component" value="Chromosome"/>
</dbReference>
<evidence type="ECO:0000313" key="3">
    <source>
        <dbReference type="Proteomes" id="UP001058120"/>
    </source>
</evidence>
<feature type="transmembrane region" description="Helical" evidence="1">
    <location>
        <begin position="435"/>
        <end position="457"/>
    </location>
</feature>
<evidence type="ECO:0000313" key="2">
    <source>
        <dbReference type="EMBL" id="UWX04909.1"/>
    </source>
</evidence>
<accession>A0ABY5XYE9</accession>
<keyword evidence="1" id="KW-0472">Membrane</keyword>
<feature type="transmembrane region" description="Helical" evidence="1">
    <location>
        <begin position="463"/>
        <end position="486"/>
    </location>
</feature>
<feature type="transmembrane region" description="Helical" evidence="1">
    <location>
        <begin position="545"/>
        <end position="563"/>
    </location>
</feature>
<dbReference type="EMBL" id="CP065938">
    <property type="protein sequence ID" value="UWX04909.1"/>
    <property type="molecule type" value="Genomic_DNA"/>
</dbReference>
<dbReference type="Pfam" id="PF00873">
    <property type="entry name" value="ACR_tran"/>
    <property type="match status" value="1"/>
</dbReference>
<dbReference type="Gene3D" id="1.20.1640.10">
    <property type="entry name" value="Multidrug efflux transporter AcrB transmembrane domain"/>
    <property type="match status" value="2"/>
</dbReference>
<dbReference type="InterPro" id="IPR027463">
    <property type="entry name" value="AcrB_DN_DC_subdom"/>
</dbReference>
<keyword evidence="3" id="KW-1185">Reference proteome</keyword>
<feature type="transmembrane region" description="Helical" evidence="1">
    <location>
        <begin position="971"/>
        <end position="990"/>
    </location>
</feature>
<keyword evidence="1" id="KW-0812">Transmembrane</keyword>
<evidence type="ECO:0000256" key="1">
    <source>
        <dbReference type="SAM" id="Phobius"/>
    </source>
</evidence>
<reference evidence="2" key="1">
    <citation type="submission" date="2020-12" db="EMBL/GenBank/DDBJ databases">
        <title>Taurinivorans muris gen. nov., sp. nov., fundamental and realized metabolic niche of a ubiquitous sulfidogenic bacterium in the murine intestine.</title>
        <authorList>
            <person name="Ye H."/>
            <person name="Hanson B.T."/>
            <person name="Loy A."/>
        </authorList>
    </citation>
    <scope>NUCLEOTIDE SEQUENCE</scope>
    <source>
        <strain evidence="2">LT0009</strain>
    </source>
</reference>
<dbReference type="PANTHER" id="PTHR32063:SF33">
    <property type="entry name" value="RND SUPERFAMILY EFFLUX PUMP PERMEASE COMPONENT"/>
    <property type="match status" value="1"/>
</dbReference>
<dbReference type="PRINTS" id="PR00702">
    <property type="entry name" value="ACRIFLAVINRP"/>
</dbReference>
<feature type="transmembrane region" description="Helical" evidence="1">
    <location>
        <begin position="873"/>
        <end position="892"/>
    </location>
</feature>
<feature type="transmembrane region" description="Helical" evidence="1">
    <location>
        <begin position="362"/>
        <end position="382"/>
    </location>
</feature>
<dbReference type="InterPro" id="IPR001036">
    <property type="entry name" value="Acrflvin-R"/>
</dbReference>
<dbReference type="SUPFAM" id="SSF82714">
    <property type="entry name" value="Multidrug efflux transporter AcrB TolC docking domain, DN and DC subdomains"/>
    <property type="match status" value="2"/>
</dbReference>
<dbReference type="Gene3D" id="3.30.70.1440">
    <property type="entry name" value="Multidrug efflux transporter AcrB pore domain"/>
    <property type="match status" value="1"/>
</dbReference>